<dbReference type="InterPro" id="IPR039298">
    <property type="entry name" value="ACOT13"/>
</dbReference>
<comment type="similarity">
    <text evidence="1">Belongs to the thioesterase PaaI family.</text>
</comment>
<keyword evidence="2" id="KW-0378">Hydrolase</keyword>
<dbReference type="InterPro" id="IPR006683">
    <property type="entry name" value="Thioestr_dom"/>
</dbReference>
<evidence type="ECO:0000313" key="5">
    <source>
        <dbReference type="Proteomes" id="UP000673691"/>
    </source>
</evidence>
<reference evidence="4 5" key="1">
    <citation type="journal article" name="Sci. Rep.">
        <title>Genome-scale phylogenetic analyses confirm Olpidium as the closest living zoosporic fungus to the non-flagellated, terrestrial fungi.</title>
        <authorList>
            <person name="Chang Y."/>
            <person name="Rochon D."/>
            <person name="Sekimoto S."/>
            <person name="Wang Y."/>
            <person name="Chovatia M."/>
            <person name="Sandor L."/>
            <person name="Salamov A."/>
            <person name="Grigoriev I.V."/>
            <person name="Stajich J.E."/>
            <person name="Spatafora J.W."/>
        </authorList>
    </citation>
    <scope>NUCLEOTIDE SEQUENCE [LARGE SCALE GENOMIC DNA]</scope>
    <source>
        <strain evidence="4">S191</strain>
    </source>
</reference>
<dbReference type="GO" id="GO:0047617">
    <property type="term" value="F:fatty acyl-CoA hydrolase activity"/>
    <property type="evidence" value="ECO:0007669"/>
    <property type="project" value="InterPro"/>
</dbReference>
<dbReference type="PANTHER" id="PTHR21660:SF1">
    <property type="entry name" value="ACYL-COENZYME A THIOESTERASE 13"/>
    <property type="match status" value="1"/>
</dbReference>
<dbReference type="Pfam" id="PF03061">
    <property type="entry name" value="4HBT"/>
    <property type="match status" value="1"/>
</dbReference>
<gene>
    <name evidence="4" type="ORF">BJ554DRAFT_6427</name>
</gene>
<evidence type="ECO:0000313" key="4">
    <source>
        <dbReference type="EMBL" id="KAG5461388.1"/>
    </source>
</evidence>
<keyword evidence="5" id="KW-1185">Reference proteome</keyword>
<dbReference type="SUPFAM" id="SSF54637">
    <property type="entry name" value="Thioesterase/thiol ester dehydrase-isomerase"/>
    <property type="match status" value="1"/>
</dbReference>
<dbReference type="InterPro" id="IPR029069">
    <property type="entry name" value="HotDog_dom_sf"/>
</dbReference>
<dbReference type="AlphaFoldDB" id="A0A8H7ZYL9"/>
<dbReference type="EMBL" id="JAEFCI010003737">
    <property type="protein sequence ID" value="KAG5461388.1"/>
    <property type="molecule type" value="Genomic_DNA"/>
</dbReference>
<evidence type="ECO:0000256" key="2">
    <source>
        <dbReference type="ARBA" id="ARBA00022801"/>
    </source>
</evidence>
<proteinExistence type="inferred from homology"/>
<dbReference type="Proteomes" id="UP000673691">
    <property type="component" value="Unassembled WGS sequence"/>
</dbReference>
<protein>
    <recommendedName>
        <fullName evidence="3">Thioesterase domain-containing protein</fullName>
    </recommendedName>
</protein>
<feature type="domain" description="Thioesterase" evidence="3">
    <location>
        <begin position="70"/>
        <end position="128"/>
    </location>
</feature>
<evidence type="ECO:0000259" key="3">
    <source>
        <dbReference type="Pfam" id="PF03061"/>
    </source>
</evidence>
<dbReference type="PANTHER" id="PTHR21660">
    <property type="entry name" value="THIOESTERASE SUPERFAMILY MEMBER-RELATED"/>
    <property type="match status" value="1"/>
</dbReference>
<organism evidence="4 5">
    <name type="scientific">Olpidium bornovanus</name>
    <dbReference type="NCBI Taxonomy" id="278681"/>
    <lineage>
        <taxon>Eukaryota</taxon>
        <taxon>Fungi</taxon>
        <taxon>Fungi incertae sedis</taxon>
        <taxon>Olpidiomycota</taxon>
        <taxon>Olpidiomycotina</taxon>
        <taxon>Olpidiomycetes</taxon>
        <taxon>Olpidiales</taxon>
        <taxon>Olpidiaceae</taxon>
        <taxon>Olpidium</taxon>
    </lineage>
</organism>
<evidence type="ECO:0000256" key="1">
    <source>
        <dbReference type="ARBA" id="ARBA00008324"/>
    </source>
</evidence>
<dbReference type="OrthoDB" id="46529at2759"/>
<sequence>MGGVSGGNCTGECYAASSTWQVRRKKNRGILAKPRFAFIRSGRAAPRLLFLIFGGPSPEFGSIAFSSSSSAGSLAIATHGLHPNTGVSTDISVSFVSAAAENETLDITAECVRLGRTLAFTDVVVRAAAGAGTGGEGRLVGMGKHTKFVAKAHEEAGAAGG</sequence>
<dbReference type="Gene3D" id="3.10.129.10">
    <property type="entry name" value="Hotdog Thioesterase"/>
    <property type="match status" value="1"/>
</dbReference>
<accession>A0A8H7ZYL9</accession>
<comment type="caution">
    <text evidence="4">The sequence shown here is derived from an EMBL/GenBank/DDBJ whole genome shotgun (WGS) entry which is preliminary data.</text>
</comment>
<name>A0A8H7ZYL9_9FUNG</name>